<feature type="coiled-coil region" evidence="7">
    <location>
        <begin position="135"/>
        <end position="169"/>
    </location>
</feature>
<sequence>MNSESRSNTEIDIANASTRLKKQLVIKEISKLLQETNDFNEVVTAVLEQYPAIFSKDQVEKEVRKIQTGQKSTMSMDASIDAVTSQILIQQQIHQPQSSKQTKLLQSSKPTNQNGTPIPKPVPKNAITNFLIAPEMNLKNQVNSLTQQVSDLKQIKIQLEQQLQATKIETNQSNLINKIKMALTIHEYEAQEICQKYKTSKVYERYKINDGSITFNQQELQQQLLQIDLQMKKIEDQLDNKLPSKYTLTLQYNDLAIRHQQITTELEQATSLTELNMINQRIFTNLKEKCKFKDFLLPCFYPTHEFMAHPLNSQGKIQIPAVMPKFVLVRLIGEGGFSKVYKAFNLSTCEFIALKISTFDAANENKWKLISREAKIYQDLDHPNIVKLYQRPLIIKRETADQTGFQTNVNINSANQASEIALEMELCDDQSLFDFVCIQTHRVMGTKERELNEKLLIGIFYQIADALKYLHENKLTHNDISLSNILKKGAVWKLSDFSLAKEVAEDITEQHNVTTLGTTRPFAPPEKVLQRKFSSASDMYSFGVVMFVSTIGSLRMFEEIGTGFTKRVQVNPADSVRDYFQMNQPIVCTLSDEMKELIISLVDLDFAKRPSAAQVCDILEKFLKRSVKKQRK</sequence>
<dbReference type="GO" id="GO:0005634">
    <property type="term" value="C:nucleus"/>
    <property type="evidence" value="ECO:0007669"/>
    <property type="project" value="TreeGrafter"/>
</dbReference>
<dbReference type="GO" id="GO:0004674">
    <property type="term" value="F:protein serine/threonine kinase activity"/>
    <property type="evidence" value="ECO:0007669"/>
    <property type="project" value="UniProtKB-KW"/>
</dbReference>
<dbReference type="PANTHER" id="PTHR24345">
    <property type="entry name" value="SERINE/THREONINE-PROTEIN KINASE PLK"/>
    <property type="match status" value="1"/>
</dbReference>
<dbReference type="Gene3D" id="3.30.200.20">
    <property type="entry name" value="Phosphorylase Kinase, domain 1"/>
    <property type="match status" value="1"/>
</dbReference>
<dbReference type="EMBL" id="CATOUU010000386">
    <property type="protein sequence ID" value="CAI9927906.1"/>
    <property type="molecule type" value="Genomic_DNA"/>
</dbReference>
<dbReference type="PANTHER" id="PTHR24345:SF0">
    <property type="entry name" value="CELL CYCLE SERINE_THREONINE-PROTEIN KINASE CDC5_MSD2"/>
    <property type="match status" value="1"/>
</dbReference>
<dbReference type="GO" id="GO:0005524">
    <property type="term" value="F:ATP binding"/>
    <property type="evidence" value="ECO:0007669"/>
    <property type="project" value="UniProtKB-UniRule"/>
</dbReference>
<evidence type="ECO:0000256" key="3">
    <source>
        <dbReference type="ARBA" id="ARBA00022741"/>
    </source>
</evidence>
<reference evidence="10" key="1">
    <citation type="submission" date="2023-06" db="EMBL/GenBank/DDBJ databases">
        <authorList>
            <person name="Kurt Z."/>
        </authorList>
    </citation>
    <scope>NUCLEOTIDE SEQUENCE</scope>
</reference>
<accession>A0AA86NZV2</accession>
<reference evidence="11 12" key="2">
    <citation type="submission" date="2024-07" db="EMBL/GenBank/DDBJ databases">
        <authorList>
            <person name="Akdeniz Z."/>
        </authorList>
    </citation>
    <scope>NUCLEOTIDE SEQUENCE [LARGE SCALE GENOMIC DNA]</scope>
</reference>
<evidence type="ECO:0000256" key="2">
    <source>
        <dbReference type="ARBA" id="ARBA00022679"/>
    </source>
</evidence>
<evidence type="ECO:0000256" key="5">
    <source>
        <dbReference type="ARBA" id="ARBA00022840"/>
    </source>
</evidence>
<proteinExistence type="predicted"/>
<evidence type="ECO:0000256" key="4">
    <source>
        <dbReference type="ARBA" id="ARBA00022777"/>
    </source>
</evidence>
<evidence type="ECO:0000256" key="7">
    <source>
        <dbReference type="SAM" id="Coils"/>
    </source>
</evidence>
<dbReference type="Proteomes" id="UP001642409">
    <property type="component" value="Unassembled WGS sequence"/>
</dbReference>
<feature type="domain" description="Protein kinase" evidence="9">
    <location>
        <begin position="326"/>
        <end position="623"/>
    </location>
</feature>
<dbReference type="SUPFAM" id="SSF56112">
    <property type="entry name" value="Protein kinase-like (PK-like)"/>
    <property type="match status" value="1"/>
</dbReference>
<gene>
    <name evidence="10" type="ORF">HINF_LOCUS15551</name>
    <name evidence="11" type="ORF">HINF_LOCUS3361</name>
</gene>
<evidence type="ECO:0000313" key="12">
    <source>
        <dbReference type="Proteomes" id="UP001642409"/>
    </source>
</evidence>
<keyword evidence="3 6" id="KW-0547">Nucleotide-binding</keyword>
<dbReference type="CDD" id="cd00180">
    <property type="entry name" value="PKc"/>
    <property type="match status" value="1"/>
</dbReference>
<dbReference type="PROSITE" id="PS50011">
    <property type="entry name" value="PROTEIN_KINASE_DOM"/>
    <property type="match status" value="1"/>
</dbReference>
<evidence type="ECO:0000313" key="10">
    <source>
        <dbReference type="EMBL" id="CAI9927906.1"/>
    </source>
</evidence>
<feature type="region of interest" description="Disordered" evidence="8">
    <location>
        <begin position="96"/>
        <end position="123"/>
    </location>
</feature>
<dbReference type="AlphaFoldDB" id="A0AA86NZV2"/>
<evidence type="ECO:0000259" key="9">
    <source>
        <dbReference type="PROSITE" id="PS50011"/>
    </source>
</evidence>
<evidence type="ECO:0000256" key="6">
    <source>
        <dbReference type="PROSITE-ProRule" id="PRU10141"/>
    </source>
</evidence>
<dbReference type="PROSITE" id="PS00107">
    <property type="entry name" value="PROTEIN_KINASE_ATP"/>
    <property type="match status" value="1"/>
</dbReference>
<dbReference type="InterPro" id="IPR000719">
    <property type="entry name" value="Prot_kinase_dom"/>
</dbReference>
<evidence type="ECO:0000313" key="11">
    <source>
        <dbReference type="EMBL" id="CAL5975496.1"/>
    </source>
</evidence>
<evidence type="ECO:0000256" key="8">
    <source>
        <dbReference type="SAM" id="MobiDB-lite"/>
    </source>
</evidence>
<dbReference type="InterPro" id="IPR011009">
    <property type="entry name" value="Kinase-like_dom_sf"/>
</dbReference>
<dbReference type="EMBL" id="CAXDID020000006">
    <property type="protein sequence ID" value="CAL5975496.1"/>
    <property type="molecule type" value="Genomic_DNA"/>
</dbReference>
<dbReference type="Gene3D" id="1.10.510.10">
    <property type="entry name" value="Transferase(Phosphotransferase) domain 1"/>
    <property type="match status" value="1"/>
</dbReference>
<feature type="compositionally biased region" description="Low complexity" evidence="8">
    <location>
        <begin position="96"/>
        <end position="110"/>
    </location>
</feature>
<keyword evidence="2" id="KW-0808">Transferase</keyword>
<protein>
    <submittedName>
        <fullName evidence="10">CAMK CAMK-Unique</fullName>
    </submittedName>
    <submittedName>
        <fullName evidence="11">Kinase</fullName>
    </submittedName>
</protein>
<keyword evidence="12" id="KW-1185">Reference proteome</keyword>
<comment type="caution">
    <text evidence="10">The sequence shown here is derived from an EMBL/GenBank/DDBJ whole genome shotgun (WGS) entry which is preliminary data.</text>
</comment>
<keyword evidence="7" id="KW-0175">Coiled coil</keyword>
<evidence type="ECO:0000256" key="1">
    <source>
        <dbReference type="ARBA" id="ARBA00022527"/>
    </source>
</evidence>
<keyword evidence="1" id="KW-0723">Serine/threonine-protein kinase</keyword>
<feature type="binding site" evidence="6">
    <location>
        <position position="355"/>
    </location>
    <ligand>
        <name>ATP</name>
        <dbReference type="ChEBI" id="CHEBI:30616"/>
    </ligand>
</feature>
<keyword evidence="5 6" id="KW-0067">ATP-binding</keyword>
<name>A0AA86NZV2_9EUKA</name>
<dbReference type="InterPro" id="IPR017441">
    <property type="entry name" value="Protein_kinase_ATP_BS"/>
</dbReference>
<dbReference type="Pfam" id="PF00069">
    <property type="entry name" value="Pkinase"/>
    <property type="match status" value="1"/>
</dbReference>
<organism evidence="10">
    <name type="scientific">Hexamita inflata</name>
    <dbReference type="NCBI Taxonomy" id="28002"/>
    <lineage>
        <taxon>Eukaryota</taxon>
        <taxon>Metamonada</taxon>
        <taxon>Diplomonadida</taxon>
        <taxon>Hexamitidae</taxon>
        <taxon>Hexamitinae</taxon>
        <taxon>Hexamita</taxon>
    </lineage>
</organism>
<keyword evidence="4 11" id="KW-0418">Kinase</keyword>